<protein>
    <recommendedName>
        <fullName evidence="3">BON domain-containing protein</fullName>
    </recommendedName>
</protein>
<organism evidence="1 2">
    <name type="scientific">Virgibacillus kapii</name>
    <dbReference type="NCBI Taxonomy" id="1638645"/>
    <lineage>
        <taxon>Bacteria</taxon>
        <taxon>Bacillati</taxon>
        <taxon>Bacillota</taxon>
        <taxon>Bacilli</taxon>
        <taxon>Bacillales</taxon>
        <taxon>Bacillaceae</taxon>
        <taxon>Virgibacillus</taxon>
    </lineage>
</organism>
<name>A0ABQ2DPD7_9BACI</name>
<dbReference type="EMBL" id="BMPN01000003">
    <property type="protein sequence ID" value="GGJ62061.1"/>
    <property type="molecule type" value="Genomic_DNA"/>
</dbReference>
<evidence type="ECO:0008006" key="3">
    <source>
        <dbReference type="Google" id="ProtNLM"/>
    </source>
</evidence>
<reference evidence="2" key="1">
    <citation type="journal article" date="2019" name="Int. J. Syst. Evol. Microbiol.">
        <title>The Global Catalogue of Microorganisms (GCM) 10K type strain sequencing project: providing services to taxonomists for standard genome sequencing and annotation.</title>
        <authorList>
            <consortium name="The Broad Institute Genomics Platform"/>
            <consortium name="The Broad Institute Genome Sequencing Center for Infectious Disease"/>
            <person name="Wu L."/>
            <person name="Ma J."/>
        </authorList>
    </citation>
    <scope>NUCLEOTIDE SEQUENCE [LARGE SCALE GENOMIC DNA]</scope>
    <source>
        <strain evidence="2">JCM 30071</strain>
    </source>
</reference>
<sequence length="113" mass="12676">MDKLTRIENKLDRILNLLGEKDSIDVSIQQPKVSMWGKVNPQEAKERIKKKSEIFADTIVGELSSTPDKAEVEKKIHENIKGLTRREAMDLLGKVRGKVVGNAPIDLGLEEVL</sequence>
<evidence type="ECO:0000313" key="1">
    <source>
        <dbReference type="EMBL" id="GGJ62061.1"/>
    </source>
</evidence>
<evidence type="ECO:0000313" key="2">
    <source>
        <dbReference type="Proteomes" id="UP000634435"/>
    </source>
</evidence>
<gene>
    <name evidence="1" type="ORF">GCM10007111_25220</name>
</gene>
<comment type="caution">
    <text evidence="1">The sequence shown here is derived from an EMBL/GenBank/DDBJ whole genome shotgun (WGS) entry which is preliminary data.</text>
</comment>
<proteinExistence type="predicted"/>
<accession>A0ABQ2DPD7</accession>
<dbReference type="Proteomes" id="UP000634435">
    <property type="component" value="Unassembled WGS sequence"/>
</dbReference>
<keyword evidence="2" id="KW-1185">Reference proteome</keyword>